<sequence length="330" mass="34573">MAVTFTGDDRFPAVLSIARAAARDELGTVHLLAGMAGAAPEVAAVLDAFDITPAVLRAVLRERVIGDGPAPPVAAVVRGHATLPLTAGVRAALVRCAAYHSGTRTSQQLLATILDDPGTGAVTLLRFCGADVEAVRRALRTGQPPARAERLPARLWAVRDKLIGRQQYRGRGLRDFLMSVVTRSSVNHAAAPVLWASLEADDMAKRQGRPTRTDDVLLAMVTTFEVAEAYPHLAGSAADQYDGIRTLLADLDRDELAAAVAAASGDDEVPLHRLLKSEPDTTALLRALTAHPGTRASRVLQSLGPGGCRGTGAAGHPLLPVRQPATAGAE</sequence>
<evidence type="ECO:0000313" key="2">
    <source>
        <dbReference type="EMBL" id="MFD1373133.1"/>
    </source>
</evidence>
<dbReference type="EMBL" id="JBHTMK010000064">
    <property type="protein sequence ID" value="MFD1373133.1"/>
    <property type="molecule type" value="Genomic_DNA"/>
</dbReference>
<keyword evidence="3" id="KW-1185">Reference proteome</keyword>
<keyword evidence="2" id="KW-0378">Hydrolase</keyword>
<dbReference type="Gene3D" id="1.10.1780.10">
    <property type="entry name" value="Clp, N-terminal domain"/>
    <property type="match status" value="1"/>
</dbReference>
<dbReference type="RefSeq" id="WP_317796875.1">
    <property type="nucleotide sequence ID" value="NZ_AP028461.1"/>
</dbReference>
<comment type="caution">
    <text evidence="2">The sequence shown here is derived from an EMBL/GenBank/DDBJ whole genome shotgun (WGS) entry which is preliminary data.</text>
</comment>
<keyword evidence="2" id="KW-0645">Protease</keyword>
<evidence type="ECO:0000313" key="3">
    <source>
        <dbReference type="Proteomes" id="UP001597183"/>
    </source>
</evidence>
<gene>
    <name evidence="2" type="ORF">ACFQ5G_48060</name>
</gene>
<dbReference type="GO" id="GO:0006508">
    <property type="term" value="P:proteolysis"/>
    <property type="evidence" value="ECO:0007669"/>
    <property type="project" value="UniProtKB-KW"/>
</dbReference>
<dbReference type="Proteomes" id="UP001597183">
    <property type="component" value="Unassembled WGS sequence"/>
</dbReference>
<feature type="region of interest" description="Disordered" evidence="1">
    <location>
        <begin position="307"/>
        <end position="330"/>
    </location>
</feature>
<organism evidence="2 3">
    <name type="scientific">Actinoplanes sichuanensis</name>
    <dbReference type="NCBI Taxonomy" id="512349"/>
    <lineage>
        <taxon>Bacteria</taxon>
        <taxon>Bacillati</taxon>
        <taxon>Actinomycetota</taxon>
        <taxon>Actinomycetes</taxon>
        <taxon>Micromonosporales</taxon>
        <taxon>Micromonosporaceae</taxon>
        <taxon>Actinoplanes</taxon>
    </lineage>
</organism>
<dbReference type="InterPro" id="IPR036628">
    <property type="entry name" value="Clp_N_dom_sf"/>
</dbReference>
<proteinExistence type="predicted"/>
<protein>
    <submittedName>
        <fullName evidence="2">Clp protease N-terminal domain-containing protein</fullName>
    </submittedName>
</protein>
<name>A0ABW4ARD2_9ACTN</name>
<reference evidence="3" key="1">
    <citation type="journal article" date="2019" name="Int. J. Syst. Evol. Microbiol.">
        <title>The Global Catalogue of Microorganisms (GCM) 10K type strain sequencing project: providing services to taxonomists for standard genome sequencing and annotation.</title>
        <authorList>
            <consortium name="The Broad Institute Genomics Platform"/>
            <consortium name="The Broad Institute Genome Sequencing Center for Infectious Disease"/>
            <person name="Wu L."/>
            <person name="Ma J."/>
        </authorList>
    </citation>
    <scope>NUCLEOTIDE SEQUENCE [LARGE SCALE GENOMIC DNA]</scope>
    <source>
        <strain evidence="3">CCM 7526</strain>
    </source>
</reference>
<dbReference type="GO" id="GO:0008233">
    <property type="term" value="F:peptidase activity"/>
    <property type="evidence" value="ECO:0007669"/>
    <property type="project" value="UniProtKB-KW"/>
</dbReference>
<accession>A0ABW4ARD2</accession>
<evidence type="ECO:0000256" key="1">
    <source>
        <dbReference type="SAM" id="MobiDB-lite"/>
    </source>
</evidence>